<proteinExistence type="inferred from homology"/>
<dbReference type="EMBL" id="JDSQ01000003">
    <property type="protein sequence ID" value="EWS79043.1"/>
    <property type="molecule type" value="Genomic_DNA"/>
</dbReference>
<reference evidence="10" key="2">
    <citation type="submission" date="2021-11" db="EMBL/GenBank/DDBJ databases">
        <title>Genome sequence of Xylella taiwanensis PLS432.</title>
        <authorList>
            <person name="Weng L.-W."/>
            <person name="Su C.-C."/>
            <person name="Tsai C.-W."/>
            <person name="Kuo C.-H."/>
        </authorList>
    </citation>
    <scope>NUCLEOTIDE SEQUENCE</scope>
    <source>
        <strain evidence="10">PLS432</strain>
    </source>
</reference>
<dbReference type="Proteomes" id="UP001430701">
    <property type="component" value="Unassembled WGS sequence"/>
</dbReference>
<dbReference type="SUPFAM" id="SSF51735">
    <property type="entry name" value="NAD(P)-binding Rossmann-fold domains"/>
    <property type="match status" value="1"/>
</dbReference>
<dbReference type="KEGG" id="xtw:AB672_08860"/>
<dbReference type="GeneID" id="68901405"/>
<comment type="function">
    <text evidence="6 7">Catalyzes the conversion of GDP-D-mannose to GDP-4-dehydro-6-deoxy-D-mannose.</text>
</comment>
<evidence type="ECO:0000256" key="5">
    <source>
        <dbReference type="ARBA" id="ARBA00023239"/>
    </source>
</evidence>
<evidence type="ECO:0000256" key="3">
    <source>
        <dbReference type="ARBA" id="ARBA00009263"/>
    </source>
</evidence>
<evidence type="ECO:0000313" key="11">
    <source>
        <dbReference type="Proteomes" id="UP000020406"/>
    </source>
</evidence>
<evidence type="ECO:0000256" key="1">
    <source>
        <dbReference type="ARBA" id="ARBA00000188"/>
    </source>
</evidence>
<comment type="similarity">
    <text evidence="3 7">Belongs to the NAD(P)-dependent epimerase/dehydratase family. GDP-mannose 4,6-dehydratase subfamily.</text>
</comment>
<keyword evidence="7" id="KW-0521">NADP</keyword>
<dbReference type="InterPro" id="IPR036291">
    <property type="entry name" value="NAD(P)-bd_dom_sf"/>
</dbReference>
<dbReference type="RefSeq" id="WP_038270424.1">
    <property type="nucleotide sequence ID" value="NZ_CP053627.1"/>
</dbReference>
<dbReference type="PATRIC" id="fig|1444770.3.peg.624"/>
<comment type="caution">
    <text evidence="9">The sequence shown here is derived from an EMBL/GenBank/DDBJ whole genome shotgun (WGS) entry which is preliminary data.</text>
</comment>
<dbReference type="GO" id="GO:0042351">
    <property type="term" value="P:'de novo' GDP-L-fucose biosynthetic process"/>
    <property type="evidence" value="ECO:0007669"/>
    <property type="project" value="TreeGrafter"/>
</dbReference>
<dbReference type="Gene3D" id="3.90.25.10">
    <property type="entry name" value="UDP-galactose 4-epimerase, domain 1"/>
    <property type="match status" value="1"/>
</dbReference>
<dbReference type="HAMAP" id="MF_00955">
    <property type="entry name" value="GDP_Man_dehydratase"/>
    <property type="match status" value="1"/>
</dbReference>
<keyword evidence="12" id="KW-1185">Reference proteome</keyword>
<comment type="caution">
    <text evidence="7">Lacks conserved residue(s) required for the propagation of feature annotation.</text>
</comment>
<gene>
    <name evidence="7 10" type="primary">gmd</name>
    <name evidence="9" type="ORF">AF72_02590</name>
    <name evidence="10" type="ORF">LPH55_02585</name>
</gene>
<dbReference type="OrthoDB" id="9779041at2"/>
<dbReference type="Proteomes" id="UP000020406">
    <property type="component" value="Unassembled WGS sequence"/>
</dbReference>
<comment type="catalytic activity">
    <reaction evidence="1 7">
        <text>GDP-alpha-D-mannose = GDP-4-dehydro-alpha-D-rhamnose + H2O</text>
        <dbReference type="Rhea" id="RHEA:23820"/>
        <dbReference type="ChEBI" id="CHEBI:15377"/>
        <dbReference type="ChEBI" id="CHEBI:57527"/>
        <dbReference type="ChEBI" id="CHEBI:57964"/>
        <dbReference type="EC" id="4.2.1.47"/>
    </reaction>
</comment>
<dbReference type="PANTHER" id="PTHR43715">
    <property type="entry name" value="GDP-MANNOSE 4,6-DEHYDRATASE"/>
    <property type="match status" value="1"/>
</dbReference>
<name>Z9JM71_9GAMM</name>
<evidence type="ECO:0000313" key="10">
    <source>
        <dbReference type="EMBL" id="MCD8472386.1"/>
    </source>
</evidence>
<evidence type="ECO:0000256" key="4">
    <source>
        <dbReference type="ARBA" id="ARBA00011989"/>
    </source>
</evidence>
<dbReference type="AlphaFoldDB" id="Z9JM71"/>
<dbReference type="GO" id="GO:0008446">
    <property type="term" value="F:GDP-mannose 4,6-dehydratase activity"/>
    <property type="evidence" value="ECO:0007669"/>
    <property type="project" value="UniProtKB-UniRule"/>
</dbReference>
<reference evidence="9 11" key="1">
    <citation type="journal article" date="2014" name="Genome Announc.">
        <title>Draft Genome Sequence of Xylella fastidiosa Pear Leaf Scorch Strain in Taiwan.</title>
        <authorList>
            <person name="Su C.C."/>
            <person name="Deng W.L."/>
            <person name="Jan F.J."/>
            <person name="Chang C.J."/>
            <person name="Huang H."/>
            <person name="Chen J."/>
        </authorList>
    </citation>
    <scope>NUCLEOTIDE SEQUENCE [LARGE SCALE GENOMIC DNA]</scope>
    <source>
        <strain evidence="9 11">PLS229</strain>
    </source>
</reference>
<dbReference type="EMBL" id="JAJPPU010000001">
    <property type="protein sequence ID" value="MCD8472386.1"/>
    <property type="molecule type" value="Genomic_DNA"/>
</dbReference>
<sequence>MSNKSAVITGITGQDGAYLAQLLLEMGYVVYGTYRRSSSVNFWRIHELGIAQHPNLHLVEYDLTDLSSSIRLLQLAAPDEIYNLAAQSFVGVSFDQPLTTTDITGVGAVNLLEAIRIVNPKIRFYQASTSEMFGKVQQTPQAEETPFYPRSPYGIAKLYAHWMTVNYRESYGIFAASGILFNHESPLRARDFVTRKITHAIARIKLGKLDVLELGNLDAKRDWGFAKEYVEGMWRMLQADEPDTFVLATNRTKSVRDFVSLAASAVGIELEWKGQAEQECGVDVASGKTLIIVNPKFYRPAEVDLLIGNPVKAKTKLGWEPRTTLEDLCCMMMEADLRRSERDFSF</sequence>
<dbReference type="STRING" id="1444770.AF72_02590"/>
<keyword evidence="5 7" id="KW-0456">Lyase</keyword>
<dbReference type="PANTHER" id="PTHR43715:SF1">
    <property type="entry name" value="GDP-MANNOSE 4,6 DEHYDRATASE"/>
    <property type="match status" value="1"/>
</dbReference>
<dbReference type="NCBIfam" id="TIGR01472">
    <property type="entry name" value="gmd"/>
    <property type="match status" value="1"/>
</dbReference>
<evidence type="ECO:0000313" key="12">
    <source>
        <dbReference type="Proteomes" id="UP001430701"/>
    </source>
</evidence>
<dbReference type="eggNOG" id="COG1089">
    <property type="taxonomic scope" value="Bacteria"/>
</dbReference>
<dbReference type="EC" id="4.2.1.47" evidence="4 7"/>
<evidence type="ECO:0000259" key="8">
    <source>
        <dbReference type="Pfam" id="PF16363"/>
    </source>
</evidence>
<protein>
    <recommendedName>
        <fullName evidence="4 7">GDP-mannose 4,6-dehydratase</fullName>
        <ecNumber evidence="4 7">4.2.1.47</ecNumber>
    </recommendedName>
    <alternativeName>
        <fullName evidence="7">GDP-D-mannose dehydratase</fullName>
    </alternativeName>
</protein>
<evidence type="ECO:0000256" key="7">
    <source>
        <dbReference type="HAMAP-Rule" id="MF_00955"/>
    </source>
</evidence>
<dbReference type="InterPro" id="IPR006368">
    <property type="entry name" value="GDP_Man_deHydtase"/>
</dbReference>
<dbReference type="CDD" id="cd05260">
    <property type="entry name" value="GDP_MD_SDR_e"/>
    <property type="match status" value="1"/>
</dbReference>
<dbReference type="FunFam" id="3.40.50.720:FF:000924">
    <property type="entry name" value="GDP-mannose 4,6 dehydratase"/>
    <property type="match status" value="1"/>
</dbReference>
<organism evidence="9 11">
    <name type="scientific">Xylella taiwanensis</name>
    <dbReference type="NCBI Taxonomy" id="1444770"/>
    <lineage>
        <taxon>Bacteria</taxon>
        <taxon>Pseudomonadati</taxon>
        <taxon>Pseudomonadota</taxon>
        <taxon>Gammaproteobacteria</taxon>
        <taxon>Lysobacterales</taxon>
        <taxon>Lysobacteraceae</taxon>
        <taxon>Xylella</taxon>
    </lineage>
</organism>
<comment type="cofactor">
    <cofactor evidence="2 7">
        <name>NADP(+)</name>
        <dbReference type="ChEBI" id="CHEBI:58349"/>
    </cofactor>
</comment>
<dbReference type="Pfam" id="PF16363">
    <property type="entry name" value="GDP_Man_Dehyd"/>
    <property type="match status" value="1"/>
</dbReference>
<evidence type="ECO:0000313" key="9">
    <source>
        <dbReference type="EMBL" id="EWS79043.1"/>
    </source>
</evidence>
<dbReference type="InterPro" id="IPR016040">
    <property type="entry name" value="NAD(P)-bd_dom"/>
</dbReference>
<evidence type="ECO:0000256" key="2">
    <source>
        <dbReference type="ARBA" id="ARBA00001937"/>
    </source>
</evidence>
<evidence type="ECO:0000256" key="6">
    <source>
        <dbReference type="ARBA" id="ARBA00059383"/>
    </source>
</evidence>
<feature type="domain" description="NAD(P)-binding" evidence="8">
    <location>
        <begin position="8"/>
        <end position="332"/>
    </location>
</feature>
<accession>Z9JM71</accession>
<dbReference type="GO" id="GO:0070401">
    <property type="term" value="F:NADP+ binding"/>
    <property type="evidence" value="ECO:0007669"/>
    <property type="project" value="UniProtKB-UniRule"/>
</dbReference>
<dbReference type="Gene3D" id="3.40.50.720">
    <property type="entry name" value="NAD(P)-binding Rossmann-like Domain"/>
    <property type="match status" value="1"/>
</dbReference>